<protein>
    <recommendedName>
        <fullName evidence="1">RNase H type-1 domain-containing protein</fullName>
    </recommendedName>
</protein>
<dbReference type="Pfam" id="PF13456">
    <property type="entry name" value="RVT_3"/>
    <property type="match status" value="1"/>
</dbReference>
<reference evidence="2" key="2">
    <citation type="submission" date="2019-01" db="UniProtKB">
        <authorList>
            <consortium name="EnsemblPlants"/>
        </authorList>
    </citation>
    <scope>IDENTIFICATION</scope>
    <source>
        <strain evidence="2">cv. Heinz 1706</strain>
    </source>
</reference>
<dbReference type="InterPro" id="IPR036397">
    <property type="entry name" value="RNaseH_sf"/>
</dbReference>
<name>A0A3Q7FPA9_SOLLC</name>
<dbReference type="InterPro" id="IPR044730">
    <property type="entry name" value="RNase_H-like_dom_plant"/>
</dbReference>
<dbReference type="PANTHER" id="PTHR47723">
    <property type="entry name" value="OS05G0353850 PROTEIN"/>
    <property type="match status" value="1"/>
</dbReference>
<feature type="domain" description="RNase H type-1" evidence="1">
    <location>
        <begin position="138"/>
        <end position="255"/>
    </location>
</feature>
<proteinExistence type="predicted"/>
<keyword evidence="3" id="KW-1185">Reference proteome</keyword>
<dbReference type="AlphaFoldDB" id="A0A3Q7FPA9"/>
<dbReference type="Proteomes" id="UP000004994">
    <property type="component" value="Chromosome 3"/>
</dbReference>
<dbReference type="InterPro" id="IPR012337">
    <property type="entry name" value="RNaseH-like_sf"/>
</dbReference>
<dbReference type="PANTHER" id="PTHR47723:SF14">
    <property type="entry name" value="RNASE H TYPE-1 DOMAIN-CONTAINING PROTEIN"/>
    <property type="match status" value="1"/>
</dbReference>
<dbReference type="SUPFAM" id="SSF53098">
    <property type="entry name" value="Ribonuclease H-like"/>
    <property type="match status" value="1"/>
</dbReference>
<evidence type="ECO:0000313" key="2">
    <source>
        <dbReference type="EnsemblPlants" id="Solyc03g112293.1.1"/>
    </source>
</evidence>
<accession>A0A3Q7FPA9</accession>
<sequence length="310" mass="34678">MANIESKNKHPIPAISDMKNESLVRQTFPTCLHCTVAASLYISERMRASTSMHHLSCYCQDTISIETLSPKMQPPPPKKKALECKLNKHKRGLYPTPAIGQESIEKGIYGIVHDVKLKVGKDVEARRDKPSNNFVKTNADGSCKEGYCGGGGVIKDQLGSLVFAYSLNLDQGTSNWAEAKAMLYGVQWCISNGYEFILAESDSKLLVDCVNDLSIIPWRIQDEVKELKDHMENTVFILNLCYREANKVADALASMSFLNPCNNLYKDFAFLPFGVKGLMTMDKWGQTISEPNKRRSKISYGILHKEPCVD</sequence>
<dbReference type="Gramene" id="Solyc03g112293.1.1">
    <property type="protein sequence ID" value="Solyc03g112293.1.1"/>
    <property type="gene ID" value="Solyc03g112293.1"/>
</dbReference>
<dbReference type="CDD" id="cd06222">
    <property type="entry name" value="RNase_H_like"/>
    <property type="match status" value="1"/>
</dbReference>
<organism evidence="2">
    <name type="scientific">Solanum lycopersicum</name>
    <name type="common">Tomato</name>
    <name type="synonym">Lycopersicon esculentum</name>
    <dbReference type="NCBI Taxonomy" id="4081"/>
    <lineage>
        <taxon>Eukaryota</taxon>
        <taxon>Viridiplantae</taxon>
        <taxon>Streptophyta</taxon>
        <taxon>Embryophyta</taxon>
        <taxon>Tracheophyta</taxon>
        <taxon>Spermatophyta</taxon>
        <taxon>Magnoliopsida</taxon>
        <taxon>eudicotyledons</taxon>
        <taxon>Gunneridae</taxon>
        <taxon>Pentapetalae</taxon>
        <taxon>asterids</taxon>
        <taxon>lamiids</taxon>
        <taxon>Solanales</taxon>
        <taxon>Solanaceae</taxon>
        <taxon>Solanoideae</taxon>
        <taxon>Solaneae</taxon>
        <taxon>Solanum</taxon>
        <taxon>Solanum subgen. Lycopersicon</taxon>
    </lineage>
</organism>
<dbReference type="EnsemblPlants" id="Solyc03g112293.1.1">
    <property type="protein sequence ID" value="Solyc03g112293.1.1"/>
    <property type="gene ID" value="Solyc03g112293.1"/>
</dbReference>
<dbReference type="InterPro" id="IPR053151">
    <property type="entry name" value="RNase_H-like"/>
</dbReference>
<evidence type="ECO:0000313" key="3">
    <source>
        <dbReference type="Proteomes" id="UP000004994"/>
    </source>
</evidence>
<dbReference type="GO" id="GO:0004523">
    <property type="term" value="F:RNA-DNA hybrid ribonuclease activity"/>
    <property type="evidence" value="ECO:0007669"/>
    <property type="project" value="InterPro"/>
</dbReference>
<dbReference type="InParanoid" id="A0A3Q7FPA9"/>
<dbReference type="STRING" id="4081.A0A3Q7FPA9"/>
<dbReference type="InterPro" id="IPR002156">
    <property type="entry name" value="RNaseH_domain"/>
</dbReference>
<evidence type="ECO:0000259" key="1">
    <source>
        <dbReference type="Pfam" id="PF13456"/>
    </source>
</evidence>
<reference evidence="2" key="1">
    <citation type="journal article" date="2012" name="Nature">
        <title>The tomato genome sequence provides insights into fleshy fruit evolution.</title>
        <authorList>
            <consortium name="Tomato Genome Consortium"/>
        </authorList>
    </citation>
    <scope>NUCLEOTIDE SEQUENCE [LARGE SCALE GENOMIC DNA]</scope>
    <source>
        <strain evidence="2">cv. Heinz 1706</strain>
    </source>
</reference>
<dbReference type="GO" id="GO:0003676">
    <property type="term" value="F:nucleic acid binding"/>
    <property type="evidence" value="ECO:0007669"/>
    <property type="project" value="InterPro"/>
</dbReference>
<dbReference type="Gene3D" id="3.30.420.10">
    <property type="entry name" value="Ribonuclease H-like superfamily/Ribonuclease H"/>
    <property type="match status" value="1"/>
</dbReference>